<dbReference type="GO" id="GO:0003700">
    <property type="term" value="F:DNA-binding transcription factor activity"/>
    <property type="evidence" value="ECO:0007669"/>
    <property type="project" value="TreeGrafter"/>
</dbReference>
<name>A0A5C8ZJ08_9ACTN</name>
<dbReference type="InterPro" id="IPR000843">
    <property type="entry name" value="HTH_LacI"/>
</dbReference>
<feature type="region of interest" description="Disordered" evidence="4">
    <location>
        <begin position="327"/>
        <end position="349"/>
    </location>
</feature>
<evidence type="ECO:0000256" key="4">
    <source>
        <dbReference type="SAM" id="MobiDB-lite"/>
    </source>
</evidence>
<gene>
    <name evidence="6" type="ORF">FMM08_08470</name>
</gene>
<dbReference type="Gene3D" id="3.40.50.2300">
    <property type="match status" value="2"/>
</dbReference>
<dbReference type="InterPro" id="IPR010982">
    <property type="entry name" value="Lambda_DNA-bd_dom_sf"/>
</dbReference>
<keyword evidence="7" id="KW-1185">Reference proteome</keyword>
<dbReference type="SUPFAM" id="SSF47413">
    <property type="entry name" value="lambda repressor-like DNA-binding domains"/>
    <property type="match status" value="1"/>
</dbReference>
<protein>
    <submittedName>
        <fullName evidence="6">LacI family transcriptional regulator</fullName>
    </submittedName>
</protein>
<dbReference type="PROSITE" id="PS00356">
    <property type="entry name" value="HTH_LACI_1"/>
    <property type="match status" value="1"/>
</dbReference>
<evidence type="ECO:0000259" key="5">
    <source>
        <dbReference type="PROSITE" id="PS50932"/>
    </source>
</evidence>
<dbReference type="CDD" id="cd01392">
    <property type="entry name" value="HTH_LacI"/>
    <property type="match status" value="1"/>
</dbReference>
<dbReference type="Pfam" id="PF00356">
    <property type="entry name" value="LacI"/>
    <property type="match status" value="1"/>
</dbReference>
<reference evidence="6 7" key="1">
    <citation type="submission" date="2019-07" db="EMBL/GenBank/DDBJ databases">
        <title>Quadrisphaera sp. strain DD2A genome sequencing and assembly.</title>
        <authorList>
            <person name="Kim I."/>
        </authorList>
    </citation>
    <scope>NUCLEOTIDE SEQUENCE [LARGE SCALE GENOMIC DNA]</scope>
    <source>
        <strain evidence="6 7">DD2A</strain>
    </source>
</reference>
<dbReference type="PANTHER" id="PTHR30146">
    <property type="entry name" value="LACI-RELATED TRANSCRIPTIONAL REPRESSOR"/>
    <property type="match status" value="1"/>
</dbReference>
<dbReference type="Gene3D" id="1.10.260.40">
    <property type="entry name" value="lambda repressor-like DNA-binding domains"/>
    <property type="match status" value="1"/>
</dbReference>
<dbReference type="AlphaFoldDB" id="A0A5C8ZJ08"/>
<dbReference type="PANTHER" id="PTHR30146:SF109">
    <property type="entry name" value="HTH-TYPE TRANSCRIPTIONAL REGULATOR GALS"/>
    <property type="match status" value="1"/>
</dbReference>
<organism evidence="6 7">
    <name type="scientific">Quadrisphaera setariae</name>
    <dbReference type="NCBI Taxonomy" id="2593304"/>
    <lineage>
        <taxon>Bacteria</taxon>
        <taxon>Bacillati</taxon>
        <taxon>Actinomycetota</taxon>
        <taxon>Actinomycetes</taxon>
        <taxon>Kineosporiales</taxon>
        <taxon>Kineosporiaceae</taxon>
        <taxon>Quadrisphaera</taxon>
    </lineage>
</organism>
<evidence type="ECO:0000313" key="6">
    <source>
        <dbReference type="EMBL" id="TXR56906.1"/>
    </source>
</evidence>
<dbReference type="SMART" id="SM00354">
    <property type="entry name" value="HTH_LACI"/>
    <property type="match status" value="1"/>
</dbReference>
<keyword evidence="3" id="KW-0804">Transcription</keyword>
<dbReference type="GO" id="GO:0000976">
    <property type="term" value="F:transcription cis-regulatory region binding"/>
    <property type="evidence" value="ECO:0007669"/>
    <property type="project" value="TreeGrafter"/>
</dbReference>
<dbReference type="InterPro" id="IPR046335">
    <property type="entry name" value="LacI/GalR-like_sensor"/>
</dbReference>
<evidence type="ECO:0000313" key="7">
    <source>
        <dbReference type="Proteomes" id="UP000321234"/>
    </source>
</evidence>
<dbReference type="InterPro" id="IPR028082">
    <property type="entry name" value="Peripla_BP_I"/>
</dbReference>
<feature type="domain" description="HTH lacI-type" evidence="5">
    <location>
        <begin position="1"/>
        <end position="55"/>
    </location>
</feature>
<dbReference type="SUPFAM" id="SSF53822">
    <property type="entry name" value="Periplasmic binding protein-like I"/>
    <property type="match status" value="1"/>
</dbReference>
<keyword evidence="1" id="KW-0805">Transcription regulation</keyword>
<evidence type="ECO:0000256" key="1">
    <source>
        <dbReference type="ARBA" id="ARBA00023015"/>
    </source>
</evidence>
<dbReference type="CDD" id="cd06267">
    <property type="entry name" value="PBP1_LacI_sugar_binding-like"/>
    <property type="match status" value="1"/>
</dbReference>
<dbReference type="Proteomes" id="UP000321234">
    <property type="component" value="Unassembled WGS sequence"/>
</dbReference>
<dbReference type="OrthoDB" id="2854648at2"/>
<evidence type="ECO:0000256" key="3">
    <source>
        <dbReference type="ARBA" id="ARBA00023163"/>
    </source>
</evidence>
<dbReference type="EMBL" id="VKAC01000004">
    <property type="protein sequence ID" value="TXR56906.1"/>
    <property type="molecule type" value="Genomic_DNA"/>
</dbReference>
<dbReference type="PROSITE" id="PS50932">
    <property type="entry name" value="HTH_LACI_2"/>
    <property type="match status" value="1"/>
</dbReference>
<accession>A0A5C8ZJ08</accession>
<proteinExistence type="predicted"/>
<dbReference type="Pfam" id="PF13377">
    <property type="entry name" value="Peripla_BP_3"/>
    <property type="match status" value="1"/>
</dbReference>
<keyword evidence="2" id="KW-0238">DNA-binding</keyword>
<feature type="compositionally biased region" description="Low complexity" evidence="4">
    <location>
        <begin position="329"/>
        <end position="349"/>
    </location>
</feature>
<comment type="caution">
    <text evidence="6">The sequence shown here is derived from an EMBL/GenBank/DDBJ whole genome shotgun (WGS) entry which is preliminary data.</text>
</comment>
<sequence length="349" mass="36752">MTIREVAAAAGVSPKTVSNVVNAYVHVHPDTRRRVQEVIDALGYRPSAVGRQLRSGRTGMIALAVPSISAPYFAELGRHVATQARLRGLVLAVEQTEGQLEREREVADGKPVRFADGLLLSALEMPDDELAAPHPDTPIVLIGEHGGSDLPVDRVGIDSAGVARLAVEHLLACGRTRVAYLGHKAPVHNSARERMVGYRSGLESAGLPFEPSLVPPCGDWSREDGRTTTASLLAARPDVDAVFAANDELALGALAALREAGRAVPGDVAVVGVDDVAEARYAVPALTTVAIDRAFVAERAVDLLATRLTDPGLPPRHLQTPYHLVVRESTSGTSGTTRDSGAAAGSEHV</sequence>
<evidence type="ECO:0000256" key="2">
    <source>
        <dbReference type="ARBA" id="ARBA00023125"/>
    </source>
</evidence>